<proteinExistence type="predicted"/>
<dbReference type="EMBL" id="BART01039469">
    <property type="protein sequence ID" value="GAH14265.1"/>
    <property type="molecule type" value="Genomic_DNA"/>
</dbReference>
<name>X1E1E8_9ZZZZ</name>
<gene>
    <name evidence="1" type="ORF">S01H4_64853</name>
</gene>
<organism evidence="1">
    <name type="scientific">marine sediment metagenome</name>
    <dbReference type="NCBI Taxonomy" id="412755"/>
    <lineage>
        <taxon>unclassified sequences</taxon>
        <taxon>metagenomes</taxon>
        <taxon>ecological metagenomes</taxon>
    </lineage>
</organism>
<feature type="non-terminal residue" evidence="1">
    <location>
        <position position="1"/>
    </location>
</feature>
<accession>X1E1E8</accession>
<evidence type="ECO:0000313" key="1">
    <source>
        <dbReference type="EMBL" id="GAH14265.1"/>
    </source>
</evidence>
<comment type="caution">
    <text evidence="1">The sequence shown here is derived from an EMBL/GenBank/DDBJ whole genome shotgun (WGS) entry which is preliminary data.</text>
</comment>
<sequence length="31" mass="3502">HFDDCGVWHALSTDPDIIFESLTEIIVDPCL</sequence>
<reference evidence="1" key="1">
    <citation type="journal article" date="2014" name="Front. Microbiol.">
        <title>High frequency of phylogenetically diverse reductive dehalogenase-homologous genes in deep subseafloor sedimentary metagenomes.</title>
        <authorList>
            <person name="Kawai M."/>
            <person name="Futagami T."/>
            <person name="Toyoda A."/>
            <person name="Takaki Y."/>
            <person name="Nishi S."/>
            <person name="Hori S."/>
            <person name="Arai W."/>
            <person name="Tsubouchi T."/>
            <person name="Morono Y."/>
            <person name="Uchiyama I."/>
            <person name="Ito T."/>
            <person name="Fujiyama A."/>
            <person name="Inagaki F."/>
            <person name="Takami H."/>
        </authorList>
    </citation>
    <scope>NUCLEOTIDE SEQUENCE</scope>
    <source>
        <strain evidence="1">Expedition CK06-06</strain>
    </source>
</reference>
<protein>
    <submittedName>
        <fullName evidence="1">Uncharacterized protein</fullName>
    </submittedName>
</protein>
<dbReference type="AlphaFoldDB" id="X1E1E8"/>